<keyword evidence="4 7" id="KW-1133">Transmembrane helix</keyword>
<comment type="similarity">
    <text evidence="2">Belongs to the ADIPOR family.</text>
</comment>
<feature type="transmembrane region" description="Helical" evidence="7">
    <location>
        <begin position="85"/>
        <end position="108"/>
    </location>
</feature>
<feature type="binding site" evidence="6">
    <location>
        <position position="106"/>
    </location>
    <ligand>
        <name>Zn(2+)</name>
        <dbReference type="ChEBI" id="CHEBI:29105"/>
    </ligand>
</feature>
<keyword evidence="6" id="KW-0862">Zinc</keyword>
<feature type="transmembrane region" description="Helical" evidence="7">
    <location>
        <begin position="214"/>
        <end position="234"/>
    </location>
</feature>
<dbReference type="Pfam" id="PF03006">
    <property type="entry name" value="HlyIII"/>
    <property type="match status" value="1"/>
</dbReference>
<feature type="transmembrane region" description="Helical" evidence="7">
    <location>
        <begin position="320"/>
        <end position="339"/>
    </location>
</feature>
<keyword evidence="3 7" id="KW-0812">Transmembrane</keyword>
<evidence type="ECO:0000256" key="7">
    <source>
        <dbReference type="SAM" id="Phobius"/>
    </source>
</evidence>
<comment type="subcellular location">
    <subcellularLocation>
        <location evidence="1">Membrane</location>
        <topology evidence="1">Multi-pass membrane protein</topology>
    </subcellularLocation>
</comment>
<evidence type="ECO:0000256" key="5">
    <source>
        <dbReference type="ARBA" id="ARBA00023136"/>
    </source>
</evidence>
<evidence type="ECO:0000256" key="2">
    <source>
        <dbReference type="ARBA" id="ARBA00007018"/>
    </source>
</evidence>
<dbReference type="PANTHER" id="PTHR20855">
    <property type="entry name" value="ADIPOR/PROGESTIN RECEPTOR-RELATED"/>
    <property type="match status" value="1"/>
</dbReference>
<organism evidence="8 9">
    <name type="scientific">Petromyzon marinus</name>
    <name type="common">Sea lamprey</name>
    <dbReference type="NCBI Taxonomy" id="7757"/>
    <lineage>
        <taxon>Eukaryota</taxon>
        <taxon>Metazoa</taxon>
        <taxon>Chordata</taxon>
        <taxon>Craniata</taxon>
        <taxon>Vertebrata</taxon>
        <taxon>Cyclostomata</taxon>
        <taxon>Hyperoartia</taxon>
        <taxon>Petromyzontiformes</taxon>
        <taxon>Petromyzontidae</taxon>
        <taxon>Petromyzon</taxon>
    </lineage>
</organism>
<keyword evidence="9" id="KW-0675">Receptor</keyword>
<dbReference type="Proteomes" id="UP001318040">
    <property type="component" value="Chromosome 55"/>
</dbReference>
<dbReference type="AlphaFoldDB" id="A0AAJ7U775"/>
<evidence type="ECO:0000313" key="9">
    <source>
        <dbReference type="RefSeq" id="XP_032831133.1"/>
    </source>
</evidence>
<protein>
    <submittedName>
        <fullName evidence="9">Membrane progestin receptor epsilon</fullName>
    </submittedName>
</protein>
<dbReference type="KEGG" id="pmrn:116954594"/>
<evidence type="ECO:0000256" key="6">
    <source>
        <dbReference type="PIRSR" id="PIRSR604254-1"/>
    </source>
</evidence>
<keyword evidence="6" id="KW-0479">Metal-binding</keyword>
<feature type="transmembrane region" description="Helical" evidence="7">
    <location>
        <begin position="50"/>
        <end position="70"/>
    </location>
</feature>
<keyword evidence="5 7" id="KW-0472">Membrane</keyword>
<feature type="binding site" evidence="6">
    <location>
        <position position="286"/>
    </location>
    <ligand>
        <name>Zn(2+)</name>
        <dbReference type="ChEBI" id="CHEBI:29105"/>
    </ligand>
</feature>
<dbReference type="GO" id="GO:0016020">
    <property type="term" value="C:membrane"/>
    <property type="evidence" value="ECO:0007669"/>
    <property type="project" value="UniProtKB-SubCell"/>
</dbReference>
<feature type="binding site" evidence="6">
    <location>
        <position position="282"/>
    </location>
    <ligand>
        <name>Zn(2+)</name>
        <dbReference type="ChEBI" id="CHEBI:29105"/>
    </ligand>
</feature>
<evidence type="ECO:0000256" key="4">
    <source>
        <dbReference type="ARBA" id="ARBA00022989"/>
    </source>
</evidence>
<feature type="transmembrane region" description="Helical" evidence="7">
    <location>
        <begin position="240"/>
        <end position="263"/>
    </location>
</feature>
<feature type="transmembrane region" description="Helical" evidence="7">
    <location>
        <begin position="181"/>
        <end position="202"/>
    </location>
</feature>
<gene>
    <name evidence="9" type="primary">PAQR9</name>
</gene>
<feature type="transmembrane region" description="Helical" evidence="7">
    <location>
        <begin position="284"/>
        <end position="300"/>
    </location>
</feature>
<evidence type="ECO:0000256" key="3">
    <source>
        <dbReference type="ARBA" id="ARBA00022692"/>
    </source>
</evidence>
<dbReference type="InterPro" id="IPR004254">
    <property type="entry name" value="AdipoR/HlyIII-related"/>
</dbReference>
<keyword evidence="8" id="KW-1185">Reference proteome</keyword>
<evidence type="ECO:0000256" key="1">
    <source>
        <dbReference type="ARBA" id="ARBA00004141"/>
    </source>
</evidence>
<name>A0AAJ7U775_PETMA</name>
<proteinExistence type="inferred from homology"/>
<dbReference type="RefSeq" id="XP_032831133.1">
    <property type="nucleotide sequence ID" value="XM_032975242.1"/>
</dbReference>
<reference evidence="9" key="1">
    <citation type="submission" date="2025-08" db="UniProtKB">
        <authorList>
            <consortium name="RefSeq"/>
        </authorList>
    </citation>
    <scope>IDENTIFICATION</scope>
    <source>
        <tissue evidence="9">Sperm</tissue>
    </source>
</reference>
<evidence type="ECO:0000313" key="8">
    <source>
        <dbReference type="Proteomes" id="UP001318040"/>
    </source>
</evidence>
<dbReference type="GO" id="GO:0038023">
    <property type="term" value="F:signaling receptor activity"/>
    <property type="evidence" value="ECO:0007669"/>
    <property type="project" value="TreeGrafter"/>
</dbReference>
<feature type="transmembrane region" description="Helical" evidence="7">
    <location>
        <begin position="120"/>
        <end position="141"/>
    </location>
</feature>
<dbReference type="PANTHER" id="PTHR20855:SF143">
    <property type="entry name" value="MEMBRANE PROGESTIN RECEPTOR EPSILON"/>
    <property type="match status" value="1"/>
</dbReference>
<accession>A0AAJ7U775</accession>
<dbReference type="GO" id="GO:0046872">
    <property type="term" value="F:metal ion binding"/>
    <property type="evidence" value="ECO:0007669"/>
    <property type="project" value="UniProtKB-KW"/>
</dbReference>
<dbReference type="CTD" id="344838"/>
<sequence>MEERRKPSLVLSSQMPVQALERFITSGYRSPGYSAAQCLRSAFMCTNETLNFWTHFLPLFVCLAKFWQLLLLQQQQQQGDAQQQLWPLCAYAIGVCFVFTFSSVAHLFNAMSLRVRDLCYYFDYGAVSIYGAGASIAYYHYVNPSLKVLDRGFMSEWLRERSPRLLDPNAHGVFCALLDRLFKPLAFAFSVVCTVACCLSRLKRCKHRYAIRTLVFLLPQTLTLPVTADLLVFWPDVRHITAAFAANFVRHFTWLFLAALFNISKLPERCLPGAFDIVGHSHQWFHLFTFLAILDEMYMIEEAMSAHLGGLPGAAPDFASTVGFMLALIGCTWAIIYVFSRFTGRRADAGDKDK</sequence>